<dbReference type="EMBL" id="JADIMK010000015">
    <property type="protein sequence ID" value="MBO8455165.1"/>
    <property type="molecule type" value="Genomic_DNA"/>
</dbReference>
<proteinExistence type="predicted"/>
<evidence type="ECO:0000256" key="1">
    <source>
        <dbReference type="SAM" id="MobiDB-lite"/>
    </source>
</evidence>
<dbReference type="InterPro" id="IPR054207">
    <property type="entry name" value="DUF6913"/>
</dbReference>
<reference evidence="2" key="2">
    <citation type="journal article" date="2021" name="PeerJ">
        <title>Extensive microbial diversity within the chicken gut microbiome revealed by metagenomics and culture.</title>
        <authorList>
            <person name="Gilroy R."/>
            <person name="Ravi A."/>
            <person name="Getino M."/>
            <person name="Pursley I."/>
            <person name="Horton D.L."/>
            <person name="Alikhan N.F."/>
            <person name="Baker D."/>
            <person name="Gharbi K."/>
            <person name="Hall N."/>
            <person name="Watson M."/>
            <person name="Adriaenssens E.M."/>
            <person name="Foster-Nyarko E."/>
            <person name="Jarju S."/>
            <person name="Secka A."/>
            <person name="Antonio M."/>
            <person name="Oren A."/>
            <person name="Chaudhuri R.R."/>
            <person name="La Ragione R."/>
            <person name="Hildebrand F."/>
            <person name="Pallen M.J."/>
        </authorList>
    </citation>
    <scope>NUCLEOTIDE SEQUENCE</scope>
    <source>
        <strain evidence="2">B1-3475</strain>
    </source>
</reference>
<feature type="region of interest" description="Disordered" evidence="1">
    <location>
        <begin position="154"/>
        <end position="188"/>
    </location>
</feature>
<evidence type="ECO:0000313" key="3">
    <source>
        <dbReference type="Proteomes" id="UP000823617"/>
    </source>
</evidence>
<evidence type="ECO:0000313" key="2">
    <source>
        <dbReference type="EMBL" id="MBO8455165.1"/>
    </source>
</evidence>
<feature type="compositionally biased region" description="Polar residues" evidence="1">
    <location>
        <begin position="177"/>
        <end position="186"/>
    </location>
</feature>
<gene>
    <name evidence="2" type="ORF">IAC08_02015</name>
</gene>
<accession>A0A9D9MZF7</accession>
<protein>
    <submittedName>
        <fullName evidence="2">Uncharacterized protein</fullName>
    </submittedName>
</protein>
<dbReference type="AlphaFoldDB" id="A0A9D9MZF7"/>
<dbReference type="Proteomes" id="UP000823617">
    <property type="component" value="Unassembled WGS sequence"/>
</dbReference>
<dbReference type="Pfam" id="PF21857">
    <property type="entry name" value="DUF6913"/>
    <property type="match status" value="1"/>
</dbReference>
<sequence length="216" mass="24567">MGLIAKSIRSHRLRKYSSTMQTGFTPLGSIRKALFIIDAEDPSWDRCRKEAEDFCSRHGIQAVILYSDFRKFSKEIQPRTEAGKTFRRKDIGLFKLPKMKKMRSTVLSLEPDLLVCLSPDGRFLMEFIARATKARFKIGRNIFPGDPYDLVIVPSEHNDGDDSPAENTGKTRPAHASESQATPTRTNKLKQEAIDIHVDQDKVLNKILSFLTKVEK</sequence>
<name>A0A9D9MZF7_9BACT</name>
<reference evidence="2" key="1">
    <citation type="submission" date="2020-10" db="EMBL/GenBank/DDBJ databases">
        <authorList>
            <person name="Gilroy R."/>
        </authorList>
    </citation>
    <scope>NUCLEOTIDE SEQUENCE</scope>
    <source>
        <strain evidence="2">B1-3475</strain>
    </source>
</reference>
<comment type="caution">
    <text evidence="2">The sequence shown here is derived from an EMBL/GenBank/DDBJ whole genome shotgun (WGS) entry which is preliminary data.</text>
</comment>
<organism evidence="2 3">
    <name type="scientific">Candidatus Cryptobacteroides intestinigallinarum</name>
    <dbReference type="NCBI Taxonomy" id="2840767"/>
    <lineage>
        <taxon>Bacteria</taxon>
        <taxon>Pseudomonadati</taxon>
        <taxon>Bacteroidota</taxon>
        <taxon>Bacteroidia</taxon>
        <taxon>Bacteroidales</taxon>
        <taxon>Candidatus Cryptobacteroides</taxon>
    </lineage>
</organism>